<feature type="transmembrane region" description="Helical" evidence="10">
    <location>
        <begin position="16"/>
        <end position="36"/>
    </location>
</feature>
<comment type="subcellular location">
    <subcellularLocation>
        <location evidence="1">Cell inner membrane</location>
        <topology evidence="1">Single-pass membrane protein</topology>
        <orientation evidence="1">Periplasmic side</orientation>
    </subcellularLocation>
</comment>
<keyword evidence="4" id="KW-1003">Cell membrane</keyword>
<dbReference type="STRING" id="1409788.NC99_21760"/>
<dbReference type="InterPro" id="IPR051045">
    <property type="entry name" value="TonB-dependent_transducer"/>
</dbReference>
<dbReference type="GO" id="GO:0098797">
    <property type="term" value="C:plasma membrane protein complex"/>
    <property type="evidence" value="ECO:0007669"/>
    <property type="project" value="TreeGrafter"/>
</dbReference>
<evidence type="ECO:0000256" key="3">
    <source>
        <dbReference type="ARBA" id="ARBA00022448"/>
    </source>
</evidence>
<evidence type="ECO:0000256" key="2">
    <source>
        <dbReference type="ARBA" id="ARBA00006555"/>
    </source>
</evidence>
<dbReference type="Pfam" id="PF03544">
    <property type="entry name" value="TonB_C"/>
    <property type="match status" value="1"/>
</dbReference>
<proteinExistence type="inferred from homology"/>
<dbReference type="InterPro" id="IPR006260">
    <property type="entry name" value="TonB/TolA_C"/>
</dbReference>
<dbReference type="EMBL" id="LGIA01000149">
    <property type="protein sequence ID" value="KOH45051.1"/>
    <property type="molecule type" value="Genomic_DNA"/>
</dbReference>
<keyword evidence="13" id="KW-1185">Reference proteome</keyword>
<evidence type="ECO:0000256" key="4">
    <source>
        <dbReference type="ARBA" id="ARBA00022475"/>
    </source>
</evidence>
<keyword evidence="6 10" id="KW-0812">Transmembrane</keyword>
<evidence type="ECO:0000313" key="12">
    <source>
        <dbReference type="EMBL" id="KOH45051.1"/>
    </source>
</evidence>
<accession>A0A0L8V9C7</accession>
<dbReference type="SUPFAM" id="SSF74653">
    <property type="entry name" value="TolA/TonB C-terminal domain"/>
    <property type="match status" value="1"/>
</dbReference>
<keyword evidence="9 10" id="KW-0472">Membrane</keyword>
<evidence type="ECO:0000313" key="13">
    <source>
        <dbReference type="Proteomes" id="UP000036958"/>
    </source>
</evidence>
<comment type="caution">
    <text evidence="12">The sequence shown here is derived from an EMBL/GenBank/DDBJ whole genome shotgun (WGS) entry which is preliminary data.</text>
</comment>
<dbReference type="RefSeq" id="WP_053183128.1">
    <property type="nucleotide sequence ID" value="NZ_LGIA01000149.1"/>
</dbReference>
<evidence type="ECO:0000256" key="5">
    <source>
        <dbReference type="ARBA" id="ARBA00022519"/>
    </source>
</evidence>
<name>A0A0L8V9C7_9BACT</name>
<evidence type="ECO:0000256" key="7">
    <source>
        <dbReference type="ARBA" id="ARBA00022927"/>
    </source>
</evidence>
<dbReference type="GO" id="GO:0031992">
    <property type="term" value="F:energy transducer activity"/>
    <property type="evidence" value="ECO:0007669"/>
    <property type="project" value="TreeGrafter"/>
</dbReference>
<organism evidence="12 13">
    <name type="scientific">Sunxiuqinia dokdonensis</name>
    <dbReference type="NCBI Taxonomy" id="1409788"/>
    <lineage>
        <taxon>Bacteria</taxon>
        <taxon>Pseudomonadati</taxon>
        <taxon>Bacteroidota</taxon>
        <taxon>Bacteroidia</taxon>
        <taxon>Marinilabiliales</taxon>
        <taxon>Prolixibacteraceae</taxon>
        <taxon>Sunxiuqinia</taxon>
    </lineage>
</organism>
<keyword evidence="3" id="KW-0813">Transport</keyword>
<dbReference type="Proteomes" id="UP000036958">
    <property type="component" value="Unassembled WGS sequence"/>
</dbReference>
<dbReference type="PROSITE" id="PS52015">
    <property type="entry name" value="TONB_CTD"/>
    <property type="match status" value="1"/>
</dbReference>
<dbReference type="NCBIfam" id="TIGR01352">
    <property type="entry name" value="tonB_Cterm"/>
    <property type="match status" value="1"/>
</dbReference>
<feature type="domain" description="TonB C-terminal" evidence="11">
    <location>
        <begin position="136"/>
        <end position="226"/>
    </location>
</feature>
<reference evidence="13" key="1">
    <citation type="submission" date="2015-07" db="EMBL/GenBank/DDBJ databases">
        <title>Genome sequencing of Sunxiuqinia dokdonensis strain SK.</title>
        <authorList>
            <person name="Ahn S."/>
            <person name="Kim B.-C."/>
        </authorList>
    </citation>
    <scope>NUCLEOTIDE SEQUENCE [LARGE SCALE GENOMIC DNA]</scope>
    <source>
        <strain evidence="13">SK</strain>
    </source>
</reference>
<dbReference type="Gene3D" id="3.30.1150.10">
    <property type="match status" value="1"/>
</dbReference>
<comment type="similarity">
    <text evidence="2">Belongs to the TonB family.</text>
</comment>
<evidence type="ECO:0000256" key="1">
    <source>
        <dbReference type="ARBA" id="ARBA00004383"/>
    </source>
</evidence>
<evidence type="ECO:0000256" key="8">
    <source>
        <dbReference type="ARBA" id="ARBA00022989"/>
    </source>
</evidence>
<dbReference type="AlphaFoldDB" id="A0A0L8V9C7"/>
<dbReference type="PANTHER" id="PTHR33446">
    <property type="entry name" value="PROTEIN TONB-RELATED"/>
    <property type="match status" value="1"/>
</dbReference>
<dbReference type="GO" id="GO:0015031">
    <property type="term" value="P:protein transport"/>
    <property type="evidence" value="ECO:0007669"/>
    <property type="project" value="UniProtKB-KW"/>
</dbReference>
<keyword evidence="8 10" id="KW-1133">Transmembrane helix</keyword>
<protein>
    <recommendedName>
        <fullName evidence="11">TonB C-terminal domain-containing protein</fullName>
    </recommendedName>
</protein>
<sequence length="226" mass="25443">METKKTKKADLENKRPLLLSIGLVISLSFTLLAFSWKTPIKEMDDFGQVQWDIPDDVIIPLTKPEKKELAPPVQTVTEFVLVDNETEIDDQELDIFDTEMTDEGIDVNALIDKNREEELVDETVYFFVDEMPEFPGGMEALLRYIAKAVDYPVVAKENGIQGKVYLNFVVNTNGQVSDATVVRGVDPSLDKEALRVVNSMPLWRPGKQAGKAVRVAYHVPISFVLQ</sequence>
<dbReference type="OrthoDB" id="9814002at2"/>
<gene>
    <name evidence="12" type="ORF">NC99_21760</name>
</gene>
<evidence type="ECO:0000256" key="6">
    <source>
        <dbReference type="ARBA" id="ARBA00022692"/>
    </source>
</evidence>
<dbReference type="GO" id="GO:0055085">
    <property type="term" value="P:transmembrane transport"/>
    <property type="evidence" value="ECO:0007669"/>
    <property type="project" value="InterPro"/>
</dbReference>
<keyword evidence="5" id="KW-0997">Cell inner membrane</keyword>
<dbReference type="InterPro" id="IPR037682">
    <property type="entry name" value="TonB_C"/>
</dbReference>
<evidence type="ECO:0000256" key="10">
    <source>
        <dbReference type="SAM" id="Phobius"/>
    </source>
</evidence>
<keyword evidence="7" id="KW-0653">Protein transport</keyword>
<dbReference type="FunFam" id="3.30.1150.10:FF:000002">
    <property type="entry name" value="Energy transducer TonB"/>
    <property type="match status" value="1"/>
</dbReference>
<evidence type="ECO:0000256" key="9">
    <source>
        <dbReference type="ARBA" id="ARBA00023136"/>
    </source>
</evidence>
<dbReference type="PANTHER" id="PTHR33446:SF2">
    <property type="entry name" value="PROTEIN TONB"/>
    <property type="match status" value="1"/>
</dbReference>
<evidence type="ECO:0000259" key="11">
    <source>
        <dbReference type="PROSITE" id="PS52015"/>
    </source>
</evidence>